<evidence type="ECO:0000256" key="6">
    <source>
        <dbReference type="ARBA" id="ARBA00022670"/>
    </source>
</evidence>
<dbReference type="EMBL" id="JACHHZ010000004">
    <property type="protein sequence ID" value="MBB6094913.1"/>
    <property type="molecule type" value="Genomic_DNA"/>
</dbReference>
<keyword evidence="13 18" id="KW-0511">Multifunctional enzyme</keyword>
<dbReference type="EC" id="2.1.1.-" evidence="18"/>
<comment type="caution">
    <text evidence="22">The sequence shown here is derived from an EMBL/GenBank/DDBJ whole genome shotgun (WGS) entry which is preliminary data.</text>
</comment>
<evidence type="ECO:0000256" key="7">
    <source>
        <dbReference type="ARBA" id="ARBA00022679"/>
    </source>
</evidence>
<dbReference type="RefSeq" id="WP_184334301.1">
    <property type="nucleotide sequence ID" value="NZ_JACHHZ010000004.1"/>
</dbReference>
<keyword evidence="11 19" id="KW-1133">Transmembrane helix</keyword>
<dbReference type="PANTHER" id="PTHR30487">
    <property type="entry name" value="TYPE 4 PREPILIN-LIKE PROTEINS LEADER PEPTIDE-PROCESSING ENZYME"/>
    <property type="match status" value="1"/>
</dbReference>
<dbReference type="FunFam" id="1.20.120.1220:FF:000001">
    <property type="entry name" value="Type 4 prepilin-like proteins leader peptide-processing enzyme"/>
    <property type="match status" value="1"/>
</dbReference>
<feature type="transmembrane region" description="Helical" evidence="19">
    <location>
        <begin position="17"/>
        <end position="38"/>
    </location>
</feature>
<comment type="function">
    <text evidence="18">Plays an essential role in type IV pili and type II pseudopili formation by proteolytically removing the leader sequence from substrate proteins and subsequently monomethylating the alpha-amino group of the newly exposed N-terminal phenylalanine.</text>
</comment>
<keyword evidence="7 18" id="KW-0808">Transferase</keyword>
<keyword evidence="3" id="KW-1003">Cell membrane</keyword>
<evidence type="ECO:0000256" key="17">
    <source>
        <dbReference type="RuleBase" id="RU003793"/>
    </source>
</evidence>
<gene>
    <name evidence="22" type="ORF">HNQ60_003800</name>
</gene>
<evidence type="ECO:0000256" key="16">
    <source>
        <dbReference type="ARBA" id="ARBA00071870"/>
    </source>
</evidence>
<feature type="transmembrane region" description="Helical" evidence="19">
    <location>
        <begin position="282"/>
        <end position="304"/>
    </location>
</feature>
<dbReference type="GO" id="GO:0005886">
    <property type="term" value="C:plasma membrane"/>
    <property type="evidence" value="ECO:0007669"/>
    <property type="project" value="UniProtKB-SubCell"/>
</dbReference>
<sequence length="313" mass="34273">MQHVLDLLIYGLTTSSATWIGLVFVFGLMIGSFLNVVIHRVPIMLDREWKDQARQILTDDKDPQLKPDAQPNSQSQYNLFVPRSACPKCGALITASQNIPVISYLFLKGKCAKCGTKISPRYPVVELATAVLSAAVAWKFGFHWYAGAALLLTWFLVALTVIDFDTQLLPDNMTLPLVWIGLVISLAPADPRIGLPVDAHSSIIGAVAGYLSLWSVYWAFKLFTGKEGMGYGDFKLFAALGAWLGWKMLPLIILLSAFTGAAVGIALIVVRGRDRNIPIPFGPYLAAAGWIALMWGDQIIGTYLHMSGFGPRM</sequence>
<evidence type="ECO:0000313" key="22">
    <source>
        <dbReference type="EMBL" id="MBB6094913.1"/>
    </source>
</evidence>
<dbReference type="InterPro" id="IPR050882">
    <property type="entry name" value="Prepilin_peptidase/N-MTase"/>
</dbReference>
<evidence type="ECO:0000256" key="4">
    <source>
        <dbReference type="ARBA" id="ARBA00022519"/>
    </source>
</evidence>
<keyword evidence="23" id="KW-1185">Reference proteome</keyword>
<dbReference type="Pfam" id="PF06750">
    <property type="entry name" value="A24_N_bact"/>
    <property type="match status" value="1"/>
</dbReference>
<dbReference type="PRINTS" id="PR00864">
    <property type="entry name" value="PREPILNPTASE"/>
</dbReference>
<dbReference type="EC" id="3.4.23.43" evidence="15 18"/>
<keyword evidence="5 18" id="KW-0489">Methyltransferase</keyword>
<dbReference type="PANTHER" id="PTHR30487:SF0">
    <property type="entry name" value="PREPILIN LEADER PEPTIDASE_N-METHYLTRANSFERASE-RELATED"/>
    <property type="match status" value="1"/>
</dbReference>
<feature type="transmembrane region" description="Helical" evidence="19">
    <location>
        <begin position="173"/>
        <end position="189"/>
    </location>
</feature>
<keyword evidence="12 19" id="KW-0472">Membrane</keyword>
<keyword evidence="8" id="KW-0949">S-adenosyl-L-methionine</keyword>
<dbReference type="GO" id="GO:0032259">
    <property type="term" value="P:methylation"/>
    <property type="evidence" value="ECO:0007669"/>
    <property type="project" value="UniProtKB-KW"/>
</dbReference>
<accession>A0A841HQ68</accession>
<keyword evidence="6 18" id="KW-0645">Protease</keyword>
<evidence type="ECO:0000256" key="15">
    <source>
        <dbReference type="ARBA" id="ARBA00067082"/>
    </source>
</evidence>
<protein>
    <recommendedName>
        <fullName evidence="16 18">Prepilin leader peptidase/N-methyltransferase</fullName>
        <ecNumber evidence="18">2.1.1.-</ecNumber>
        <ecNumber evidence="15 18">3.4.23.43</ecNumber>
    </recommendedName>
</protein>
<evidence type="ECO:0000259" key="21">
    <source>
        <dbReference type="Pfam" id="PF06750"/>
    </source>
</evidence>
<feature type="domain" description="Prepilin type IV endopeptidase peptidase" evidence="20">
    <location>
        <begin position="150"/>
        <end position="265"/>
    </location>
</feature>
<evidence type="ECO:0000256" key="19">
    <source>
        <dbReference type="SAM" id="Phobius"/>
    </source>
</evidence>
<evidence type="ECO:0000256" key="9">
    <source>
        <dbReference type="ARBA" id="ARBA00022692"/>
    </source>
</evidence>
<dbReference type="GO" id="GO:0008168">
    <property type="term" value="F:methyltransferase activity"/>
    <property type="evidence" value="ECO:0007669"/>
    <property type="project" value="UniProtKB-KW"/>
</dbReference>
<evidence type="ECO:0000259" key="20">
    <source>
        <dbReference type="Pfam" id="PF01478"/>
    </source>
</evidence>
<dbReference type="AlphaFoldDB" id="A0A841HQ68"/>
<name>A0A841HQ68_9GAMM</name>
<evidence type="ECO:0000256" key="5">
    <source>
        <dbReference type="ARBA" id="ARBA00022603"/>
    </source>
</evidence>
<proteinExistence type="inferred from homology"/>
<dbReference type="InterPro" id="IPR010627">
    <property type="entry name" value="Prepilin_pept_A24_N"/>
</dbReference>
<comment type="similarity">
    <text evidence="2 17">Belongs to the peptidase A24 family.</text>
</comment>
<dbReference type="InterPro" id="IPR014032">
    <property type="entry name" value="Peptidase_A24A_bac"/>
</dbReference>
<dbReference type="Gene3D" id="1.20.120.1220">
    <property type="match status" value="1"/>
</dbReference>
<evidence type="ECO:0000256" key="8">
    <source>
        <dbReference type="ARBA" id="ARBA00022691"/>
    </source>
</evidence>
<feature type="transmembrane region" description="Helical" evidence="19">
    <location>
        <begin position="142"/>
        <end position="161"/>
    </location>
</feature>
<evidence type="ECO:0000256" key="14">
    <source>
        <dbReference type="ARBA" id="ARBA00050401"/>
    </source>
</evidence>
<evidence type="ECO:0000256" key="12">
    <source>
        <dbReference type="ARBA" id="ARBA00023136"/>
    </source>
</evidence>
<organism evidence="22 23">
    <name type="scientific">Povalibacter uvarum</name>
    <dbReference type="NCBI Taxonomy" id="732238"/>
    <lineage>
        <taxon>Bacteria</taxon>
        <taxon>Pseudomonadati</taxon>
        <taxon>Pseudomonadota</taxon>
        <taxon>Gammaproteobacteria</taxon>
        <taxon>Steroidobacterales</taxon>
        <taxon>Steroidobacteraceae</taxon>
        <taxon>Povalibacter</taxon>
    </lineage>
</organism>
<feature type="transmembrane region" description="Helical" evidence="19">
    <location>
        <begin position="248"/>
        <end position="270"/>
    </location>
</feature>
<feature type="transmembrane region" description="Helical" evidence="19">
    <location>
        <begin position="201"/>
        <end position="220"/>
    </location>
</feature>
<dbReference type="InterPro" id="IPR000045">
    <property type="entry name" value="Prepilin_IV_endopep_pep"/>
</dbReference>
<dbReference type="Proteomes" id="UP000588068">
    <property type="component" value="Unassembled WGS sequence"/>
</dbReference>
<dbReference type="GO" id="GO:0006465">
    <property type="term" value="P:signal peptide processing"/>
    <property type="evidence" value="ECO:0007669"/>
    <property type="project" value="TreeGrafter"/>
</dbReference>
<feature type="domain" description="Prepilin peptidase A24 N-terminal" evidence="21">
    <location>
        <begin position="25"/>
        <end position="140"/>
    </location>
</feature>
<comment type="subcellular location">
    <subcellularLocation>
        <location evidence="1">Cell inner membrane</location>
        <topology evidence="1">Multi-pass membrane protein</topology>
    </subcellularLocation>
    <subcellularLocation>
        <location evidence="18">Cell membrane</location>
        <topology evidence="18">Multi-pass membrane protein</topology>
    </subcellularLocation>
</comment>
<comment type="catalytic activity">
    <reaction evidence="14 18">
        <text>Typically cleaves a -Gly-|-Phe- bond to release an N-terminal, basic peptide of 5-8 residues from type IV prepilin, and then N-methylates the new N-terminal amino group, the methyl donor being S-adenosyl-L-methionine.</text>
        <dbReference type="EC" id="3.4.23.43"/>
    </reaction>
</comment>
<evidence type="ECO:0000256" key="11">
    <source>
        <dbReference type="ARBA" id="ARBA00022989"/>
    </source>
</evidence>
<dbReference type="GO" id="GO:0004190">
    <property type="term" value="F:aspartic-type endopeptidase activity"/>
    <property type="evidence" value="ECO:0007669"/>
    <property type="project" value="UniProtKB-EC"/>
</dbReference>
<evidence type="ECO:0000256" key="1">
    <source>
        <dbReference type="ARBA" id="ARBA00004429"/>
    </source>
</evidence>
<dbReference type="Pfam" id="PF01478">
    <property type="entry name" value="Peptidase_A24"/>
    <property type="match status" value="1"/>
</dbReference>
<evidence type="ECO:0000256" key="2">
    <source>
        <dbReference type="ARBA" id="ARBA00005801"/>
    </source>
</evidence>
<keyword evidence="9 18" id="KW-0812">Transmembrane</keyword>
<keyword evidence="10 18" id="KW-0378">Hydrolase</keyword>
<evidence type="ECO:0000256" key="18">
    <source>
        <dbReference type="RuleBase" id="RU003794"/>
    </source>
</evidence>
<reference evidence="22 23" key="1">
    <citation type="submission" date="2020-08" db="EMBL/GenBank/DDBJ databases">
        <title>Genomic Encyclopedia of Type Strains, Phase IV (KMG-IV): sequencing the most valuable type-strain genomes for metagenomic binning, comparative biology and taxonomic classification.</title>
        <authorList>
            <person name="Goeker M."/>
        </authorList>
    </citation>
    <scope>NUCLEOTIDE SEQUENCE [LARGE SCALE GENOMIC DNA]</scope>
    <source>
        <strain evidence="22 23">DSM 26723</strain>
    </source>
</reference>
<evidence type="ECO:0000256" key="13">
    <source>
        <dbReference type="ARBA" id="ARBA00023268"/>
    </source>
</evidence>
<keyword evidence="4" id="KW-0997">Cell inner membrane</keyword>
<evidence type="ECO:0000313" key="23">
    <source>
        <dbReference type="Proteomes" id="UP000588068"/>
    </source>
</evidence>
<evidence type="ECO:0000256" key="3">
    <source>
        <dbReference type="ARBA" id="ARBA00022475"/>
    </source>
</evidence>
<evidence type="ECO:0000256" key="10">
    <source>
        <dbReference type="ARBA" id="ARBA00022801"/>
    </source>
</evidence>